<proteinExistence type="predicted"/>
<organism evidence="1 2">
    <name type="scientific">Hygrophoropsis aurantiaca</name>
    <dbReference type="NCBI Taxonomy" id="72124"/>
    <lineage>
        <taxon>Eukaryota</taxon>
        <taxon>Fungi</taxon>
        <taxon>Dikarya</taxon>
        <taxon>Basidiomycota</taxon>
        <taxon>Agaricomycotina</taxon>
        <taxon>Agaricomycetes</taxon>
        <taxon>Agaricomycetidae</taxon>
        <taxon>Boletales</taxon>
        <taxon>Coniophorineae</taxon>
        <taxon>Hygrophoropsidaceae</taxon>
        <taxon>Hygrophoropsis</taxon>
    </lineage>
</organism>
<dbReference type="EMBL" id="MU267616">
    <property type="protein sequence ID" value="KAH7914276.1"/>
    <property type="molecule type" value="Genomic_DNA"/>
</dbReference>
<keyword evidence="2" id="KW-1185">Reference proteome</keyword>
<sequence length="84" mass="9926">MCRLLFALAEGFVFQWISAMPRVIEIVLLHIHIWILSLRLTLPWGHISRSRHPKPTMILLIIQQRHALSERKPNERTVSVHLRC</sequence>
<comment type="caution">
    <text evidence="1">The sequence shown here is derived from an EMBL/GenBank/DDBJ whole genome shotgun (WGS) entry which is preliminary data.</text>
</comment>
<name>A0ACB8ALN9_9AGAM</name>
<accession>A0ACB8ALN9</accession>
<evidence type="ECO:0000313" key="1">
    <source>
        <dbReference type="EMBL" id="KAH7914276.1"/>
    </source>
</evidence>
<evidence type="ECO:0000313" key="2">
    <source>
        <dbReference type="Proteomes" id="UP000790377"/>
    </source>
</evidence>
<dbReference type="Proteomes" id="UP000790377">
    <property type="component" value="Unassembled WGS sequence"/>
</dbReference>
<gene>
    <name evidence="1" type="ORF">BJ138DRAFT_1144230</name>
</gene>
<protein>
    <submittedName>
        <fullName evidence="1">Uncharacterized protein</fullName>
    </submittedName>
</protein>
<reference evidence="1" key="1">
    <citation type="journal article" date="2021" name="New Phytol.">
        <title>Evolutionary innovations through gain and loss of genes in the ectomycorrhizal Boletales.</title>
        <authorList>
            <person name="Wu G."/>
            <person name="Miyauchi S."/>
            <person name="Morin E."/>
            <person name="Kuo A."/>
            <person name="Drula E."/>
            <person name="Varga T."/>
            <person name="Kohler A."/>
            <person name="Feng B."/>
            <person name="Cao Y."/>
            <person name="Lipzen A."/>
            <person name="Daum C."/>
            <person name="Hundley H."/>
            <person name="Pangilinan J."/>
            <person name="Johnson J."/>
            <person name="Barry K."/>
            <person name="LaButti K."/>
            <person name="Ng V."/>
            <person name="Ahrendt S."/>
            <person name="Min B."/>
            <person name="Choi I.G."/>
            <person name="Park H."/>
            <person name="Plett J.M."/>
            <person name="Magnuson J."/>
            <person name="Spatafora J.W."/>
            <person name="Nagy L.G."/>
            <person name="Henrissat B."/>
            <person name="Grigoriev I.V."/>
            <person name="Yang Z.L."/>
            <person name="Xu J."/>
            <person name="Martin F.M."/>
        </authorList>
    </citation>
    <scope>NUCLEOTIDE SEQUENCE</scope>
    <source>
        <strain evidence="1">ATCC 28755</strain>
    </source>
</reference>